<dbReference type="InterPro" id="IPR051059">
    <property type="entry name" value="VerF-like"/>
</dbReference>
<feature type="domain" description="C2H2-type" evidence="9">
    <location>
        <begin position="22"/>
        <end position="49"/>
    </location>
</feature>
<evidence type="ECO:0000259" key="9">
    <source>
        <dbReference type="PROSITE" id="PS50157"/>
    </source>
</evidence>
<keyword evidence="4 7" id="KW-0863">Zinc-finger</keyword>
<dbReference type="Gene3D" id="3.30.160.60">
    <property type="entry name" value="Classic Zinc Finger"/>
    <property type="match status" value="2"/>
</dbReference>
<dbReference type="PANTHER" id="PTHR40626">
    <property type="entry name" value="MIP31509P"/>
    <property type="match status" value="1"/>
</dbReference>
<evidence type="ECO:0000256" key="1">
    <source>
        <dbReference type="ARBA" id="ARBA00004123"/>
    </source>
</evidence>
<dbReference type="SMART" id="SM00355">
    <property type="entry name" value="ZnF_C2H2"/>
    <property type="match status" value="2"/>
</dbReference>
<dbReference type="Pfam" id="PF04082">
    <property type="entry name" value="Fungal_trans"/>
    <property type="match status" value="1"/>
</dbReference>
<dbReference type="InterPro" id="IPR036236">
    <property type="entry name" value="Znf_C2H2_sf"/>
</dbReference>
<dbReference type="PROSITE" id="PS00028">
    <property type="entry name" value="ZINC_FINGER_C2H2_1"/>
    <property type="match status" value="2"/>
</dbReference>
<comment type="subcellular location">
    <subcellularLocation>
        <location evidence="1">Nucleus</location>
    </subcellularLocation>
</comment>
<sequence>MATASTMSVAVAGAEEQPYQPFQCLICQSRFTRHENLKRHAAVHTRPRDKSAYTCDLCPTTFSRRDLQHRHMKRKHPEHEEAAAAKRFRPDPVTATKRSGRRSRNVEVFSAPSADGQSGFLPQQWGNEPHVEVESGAWPLDLPDEPADYSPSHHHSPASSDSCSNAASAPANIDRHGSIVDFDRTQQPSALEPIPPMQSSTNLDLSASLGTPIFDFGFLNSQFPSAPAFDRLHPSPGSSPQDLSLLEDHWHPSSSQITRGLDLYFSHASHFVPFLHQPTFDVAGATRGLVLSILCLAYQHGEDPDCDDEAGSGDDLSRRCFQHARALLSSEEEGDDDLTRNVETVQAYLLLEICAVVYMCGKESAYGLKMHSKMITLARSCGLTQPAPSGAAASKDLESLWSDFIRTELHKRTIFAAHQIDALWYQLLSIPRSLSHLEIKHELPCPVGCWTAASASEWALRQLTTRNSSDSVQYADAVRRFLSPSSDLESLPSFDPYGAINIAQFLLSSAREVSGWSAITGRLSLDRLEPLKASLVALGPSIRSQAGSDTDSSSTALHTFEIAMIELQIWSPSHTCGRIEGSVDAVLRESTILASAGDISFGAETAQAVQPHITWFLRYLDETRAPDSEPPWISLYAYKAFLIAWQLVRKGIPGAMEVVRVQDGDVDGALAWARDVFGRRRRRKVGRLIGECLETLSR</sequence>
<evidence type="ECO:0000256" key="4">
    <source>
        <dbReference type="ARBA" id="ARBA00022771"/>
    </source>
</evidence>
<dbReference type="InterPro" id="IPR007219">
    <property type="entry name" value="XnlR_reg_dom"/>
</dbReference>
<keyword evidence="6" id="KW-0539">Nucleus</keyword>
<reference evidence="10 11" key="1">
    <citation type="submission" date="2024-04" db="EMBL/GenBank/DDBJ databases">
        <title>Phyllosticta paracitricarpa is synonymous to the EU quarantine fungus P. citricarpa based on phylogenomic analyses.</title>
        <authorList>
            <consortium name="Lawrence Berkeley National Laboratory"/>
            <person name="Van Ingen-Buijs V.A."/>
            <person name="Van Westerhoven A.C."/>
            <person name="Haridas S."/>
            <person name="Skiadas P."/>
            <person name="Martin F."/>
            <person name="Groenewald J.Z."/>
            <person name="Crous P.W."/>
            <person name="Seidl M.F."/>
        </authorList>
    </citation>
    <scope>NUCLEOTIDE SEQUENCE [LARGE SCALE GENOMIC DNA]</scope>
    <source>
        <strain evidence="10 11">CBS 123374</strain>
    </source>
</reference>
<gene>
    <name evidence="10" type="ORF">HDK90DRAFT_537543</name>
</gene>
<keyword evidence="3" id="KW-0677">Repeat</keyword>
<evidence type="ECO:0000256" key="8">
    <source>
        <dbReference type="SAM" id="MobiDB-lite"/>
    </source>
</evidence>
<feature type="region of interest" description="Disordered" evidence="8">
    <location>
        <begin position="72"/>
        <end position="170"/>
    </location>
</feature>
<keyword evidence="2" id="KW-0479">Metal-binding</keyword>
<accession>A0ABR1YBW0</accession>
<evidence type="ECO:0000256" key="6">
    <source>
        <dbReference type="ARBA" id="ARBA00023242"/>
    </source>
</evidence>
<protein>
    <submittedName>
        <fullName evidence="10">Fungal-specific transcription factor domain-containing protein</fullName>
    </submittedName>
</protein>
<feature type="domain" description="C2H2-type" evidence="9">
    <location>
        <begin position="53"/>
        <end position="81"/>
    </location>
</feature>
<feature type="compositionally biased region" description="Basic and acidic residues" evidence="8">
    <location>
        <begin position="77"/>
        <end position="90"/>
    </location>
</feature>
<evidence type="ECO:0000256" key="7">
    <source>
        <dbReference type="PROSITE-ProRule" id="PRU00042"/>
    </source>
</evidence>
<evidence type="ECO:0000313" key="10">
    <source>
        <dbReference type="EMBL" id="KAK8224917.1"/>
    </source>
</evidence>
<evidence type="ECO:0000256" key="5">
    <source>
        <dbReference type="ARBA" id="ARBA00022833"/>
    </source>
</evidence>
<proteinExistence type="predicted"/>
<dbReference type="InterPro" id="IPR013087">
    <property type="entry name" value="Znf_C2H2_type"/>
</dbReference>
<organism evidence="10 11">
    <name type="scientific">Phyllosticta capitalensis</name>
    <dbReference type="NCBI Taxonomy" id="121624"/>
    <lineage>
        <taxon>Eukaryota</taxon>
        <taxon>Fungi</taxon>
        <taxon>Dikarya</taxon>
        <taxon>Ascomycota</taxon>
        <taxon>Pezizomycotina</taxon>
        <taxon>Dothideomycetes</taxon>
        <taxon>Dothideomycetes incertae sedis</taxon>
        <taxon>Botryosphaeriales</taxon>
        <taxon>Phyllostictaceae</taxon>
        <taxon>Phyllosticta</taxon>
    </lineage>
</organism>
<dbReference type="EMBL" id="JBBWRZ010000012">
    <property type="protein sequence ID" value="KAK8224917.1"/>
    <property type="molecule type" value="Genomic_DNA"/>
</dbReference>
<evidence type="ECO:0000313" key="11">
    <source>
        <dbReference type="Proteomes" id="UP001492380"/>
    </source>
</evidence>
<keyword evidence="5" id="KW-0862">Zinc</keyword>
<name>A0ABR1YBW0_9PEZI</name>
<dbReference type="CDD" id="cd12148">
    <property type="entry name" value="fungal_TF_MHR"/>
    <property type="match status" value="1"/>
</dbReference>
<dbReference type="SUPFAM" id="SSF57667">
    <property type="entry name" value="beta-beta-alpha zinc fingers"/>
    <property type="match status" value="1"/>
</dbReference>
<dbReference type="PANTHER" id="PTHR40626:SF11">
    <property type="entry name" value="ZINC FINGER PROTEIN YPR022C"/>
    <property type="match status" value="1"/>
</dbReference>
<dbReference type="Pfam" id="PF00096">
    <property type="entry name" value="zf-C2H2"/>
    <property type="match status" value="2"/>
</dbReference>
<dbReference type="PROSITE" id="PS50157">
    <property type="entry name" value="ZINC_FINGER_C2H2_2"/>
    <property type="match status" value="2"/>
</dbReference>
<keyword evidence="11" id="KW-1185">Reference proteome</keyword>
<comment type="caution">
    <text evidence="10">The sequence shown here is derived from an EMBL/GenBank/DDBJ whole genome shotgun (WGS) entry which is preliminary data.</text>
</comment>
<evidence type="ECO:0000256" key="3">
    <source>
        <dbReference type="ARBA" id="ARBA00022737"/>
    </source>
</evidence>
<dbReference type="Proteomes" id="UP001492380">
    <property type="component" value="Unassembled WGS sequence"/>
</dbReference>
<feature type="compositionally biased region" description="Low complexity" evidence="8">
    <location>
        <begin position="157"/>
        <end position="170"/>
    </location>
</feature>
<evidence type="ECO:0000256" key="2">
    <source>
        <dbReference type="ARBA" id="ARBA00022723"/>
    </source>
</evidence>